<dbReference type="STRING" id="1462993.A6V36_20610"/>
<feature type="region of interest" description="Disordered" evidence="1">
    <location>
        <begin position="87"/>
        <end position="107"/>
    </location>
</feature>
<dbReference type="EMBL" id="LXJZ01000040">
    <property type="protein sequence ID" value="OAJ62821.1"/>
    <property type="molecule type" value="Genomic_DNA"/>
</dbReference>
<dbReference type="AlphaFoldDB" id="A0A1A9NDJ9"/>
<comment type="caution">
    <text evidence="3">The sequence shown here is derived from an EMBL/GenBank/DDBJ whole genome shotgun (WGS) entry which is preliminary data.</text>
</comment>
<evidence type="ECO:0000313" key="5">
    <source>
        <dbReference type="Proteomes" id="UP000078116"/>
    </source>
</evidence>
<evidence type="ECO:0000256" key="1">
    <source>
        <dbReference type="SAM" id="MobiDB-lite"/>
    </source>
</evidence>
<dbReference type="EMBL" id="LXKA01000109">
    <property type="protein sequence ID" value="OAJ64480.1"/>
    <property type="molecule type" value="Genomic_DNA"/>
</dbReference>
<protein>
    <submittedName>
        <fullName evidence="3">Uncharacterized protein</fullName>
    </submittedName>
</protein>
<organism evidence="3 5">
    <name type="scientific">Paraburkholderia ginsengiterrae</name>
    <dbReference type="NCBI Taxonomy" id="1462993"/>
    <lineage>
        <taxon>Bacteria</taxon>
        <taxon>Pseudomonadati</taxon>
        <taxon>Pseudomonadota</taxon>
        <taxon>Betaproteobacteria</taxon>
        <taxon>Burkholderiales</taxon>
        <taxon>Burkholderiaceae</taxon>
        <taxon>Paraburkholderia</taxon>
    </lineage>
</organism>
<evidence type="ECO:0000313" key="4">
    <source>
        <dbReference type="Proteomes" id="UP000077961"/>
    </source>
</evidence>
<name>A0A1A9NDJ9_9BURK</name>
<reference evidence="4 5" key="1">
    <citation type="submission" date="2016-04" db="EMBL/GenBank/DDBJ databases">
        <title>Reclassification of Paraburkholderia panaciterrae (Farh et al. 2015) Dobritsa &amp; Samadpour 2016 as a later homotypic synonym of Paraburkholderia ginsengiterrae (Farh et al. 2015) Dobritsa &amp; Samadpour 2016.</title>
        <authorList>
            <person name="Dobritsa A.P."/>
            <person name="Kutumbaka K."/>
            <person name="Samadpour M."/>
        </authorList>
    </citation>
    <scope>NUCLEOTIDE SEQUENCE [LARGE SCALE GENOMIC DNA]</scope>
    <source>
        <strain evidence="3 5">DCY85</strain>
        <strain evidence="2 4">DCY85-1</strain>
    </source>
</reference>
<gene>
    <name evidence="2" type="ORF">A6V36_20610</name>
    <name evidence="3" type="ORF">A6V37_19640</name>
</gene>
<accession>A0A1A9NDJ9</accession>
<proteinExistence type="predicted"/>
<sequence length="107" mass="11715">MATFAPAAFAAGVYTEVWNPPEARAAAPHRVSAAHKLPVRRRVVPHAMKVHARRTPISAPKLVAKQRNIQKGPPAIEPDMSEIPRQLTPEGNVLRVDSRGMSPEVTR</sequence>
<evidence type="ECO:0000313" key="2">
    <source>
        <dbReference type="EMBL" id="OAJ62821.1"/>
    </source>
</evidence>
<evidence type="ECO:0000313" key="3">
    <source>
        <dbReference type="EMBL" id="OAJ64480.1"/>
    </source>
</evidence>
<dbReference type="Proteomes" id="UP000077961">
    <property type="component" value="Unassembled WGS sequence"/>
</dbReference>
<keyword evidence="4" id="KW-1185">Reference proteome</keyword>
<dbReference type="Proteomes" id="UP000078116">
    <property type="component" value="Unassembled WGS sequence"/>
</dbReference>